<feature type="domain" description="Cyclin-like" evidence="3">
    <location>
        <begin position="635"/>
        <end position="734"/>
    </location>
</feature>
<feature type="compositionally biased region" description="Basic and acidic residues" evidence="2">
    <location>
        <begin position="143"/>
        <end position="164"/>
    </location>
</feature>
<gene>
    <name evidence="4" type="ORF">B0A50_02903</name>
</gene>
<feature type="region of interest" description="Disordered" evidence="2">
    <location>
        <begin position="36"/>
        <end position="187"/>
    </location>
</feature>
<dbReference type="PANTHER" id="PTHR10026">
    <property type="entry name" value="CYCLIN"/>
    <property type="match status" value="1"/>
</dbReference>
<evidence type="ECO:0000256" key="2">
    <source>
        <dbReference type="SAM" id="MobiDB-lite"/>
    </source>
</evidence>
<dbReference type="SMART" id="SM00385">
    <property type="entry name" value="CYCLIN"/>
    <property type="match status" value="1"/>
</dbReference>
<feature type="region of interest" description="Disordered" evidence="2">
    <location>
        <begin position="903"/>
        <end position="929"/>
    </location>
</feature>
<dbReference type="InterPro" id="IPR013763">
    <property type="entry name" value="Cyclin-like_dom"/>
</dbReference>
<comment type="similarity">
    <text evidence="1">Belongs to the cyclin family. Cyclin C subfamily.</text>
</comment>
<feature type="region of interest" description="Disordered" evidence="2">
    <location>
        <begin position="968"/>
        <end position="1114"/>
    </location>
</feature>
<evidence type="ECO:0000313" key="4">
    <source>
        <dbReference type="EMBL" id="TKA30184.1"/>
    </source>
</evidence>
<dbReference type="SUPFAM" id="SSF47954">
    <property type="entry name" value="Cyclin-like"/>
    <property type="match status" value="2"/>
</dbReference>
<dbReference type="Proteomes" id="UP000308549">
    <property type="component" value="Unassembled WGS sequence"/>
</dbReference>
<dbReference type="OrthoDB" id="4951845at2759"/>
<dbReference type="GO" id="GO:0006357">
    <property type="term" value="P:regulation of transcription by RNA polymerase II"/>
    <property type="evidence" value="ECO:0007669"/>
    <property type="project" value="InterPro"/>
</dbReference>
<evidence type="ECO:0000259" key="3">
    <source>
        <dbReference type="SMART" id="SM00385"/>
    </source>
</evidence>
<feature type="compositionally biased region" description="Pro residues" evidence="2">
    <location>
        <begin position="459"/>
        <end position="470"/>
    </location>
</feature>
<dbReference type="InterPro" id="IPR036915">
    <property type="entry name" value="Cyclin-like_sf"/>
</dbReference>
<dbReference type="EMBL" id="NAJL01000012">
    <property type="protein sequence ID" value="TKA30184.1"/>
    <property type="molecule type" value="Genomic_DNA"/>
</dbReference>
<comment type="caution">
    <text evidence="4">The sequence shown here is derived from an EMBL/GenBank/DDBJ whole genome shotgun (WGS) entry which is preliminary data.</text>
</comment>
<keyword evidence="5" id="KW-1185">Reference proteome</keyword>
<dbReference type="GO" id="GO:0016538">
    <property type="term" value="F:cyclin-dependent protein serine/threonine kinase regulator activity"/>
    <property type="evidence" value="ECO:0007669"/>
    <property type="project" value="InterPro"/>
</dbReference>
<feature type="region of interest" description="Disordered" evidence="2">
    <location>
        <begin position="524"/>
        <end position="594"/>
    </location>
</feature>
<feature type="compositionally biased region" description="Basic and acidic residues" evidence="2">
    <location>
        <begin position="1029"/>
        <end position="1058"/>
    </location>
</feature>
<evidence type="ECO:0000256" key="1">
    <source>
        <dbReference type="ARBA" id="ARBA00008638"/>
    </source>
</evidence>
<feature type="compositionally biased region" description="Pro residues" evidence="2">
    <location>
        <begin position="549"/>
        <end position="560"/>
    </location>
</feature>
<feature type="compositionally biased region" description="Basic and acidic residues" evidence="2">
    <location>
        <begin position="1068"/>
        <end position="1114"/>
    </location>
</feature>
<organism evidence="4 5">
    <name type="scientific">Salinomyces thailandicus</name>
    <dbReference type="NCBI Taxonomy" id="706561"/>
    <lineage>
        <taxon>Eukaryota</taxon>
        <taxon>Fungi</taxon>
        <taxon>Dikarya</taxon>
        <taxon>Ascomycota</taxon>
        <taxon>Pezizomycotina</taxon>
        <taxon>Dothideomycetes</taxon>
        <taxon>Dothideomycetidae</taxon>
        <taxon>Mycosphaerellales</taxon>
        <taxon>Teratosphaeriaceae</taxon>
        <taxon>Salinomyces</taxon>
    </lineage>
</organism>
<feature type="compositionally biased region" description="Pro residues" evidence="2">
    <location>
        <begin position="1016"/>
        <end position="1028"/>
    </location>
</feature>
<feature type="region of interest" description="Disordered" evidence="2">
    <location>
        <begin position="440"/>
        <end position="477"/>
    </location>
</feature>
<dbReference type="Gene3D" id="1.10.472.10">
    <property type="entry name" value="Cyclin-like"/>
    <property type="match status" value="2"/>
</dbReference>
<protein>
    <recommendedName>
        <fullName evidence="3">Cyclin-like domain-containing protein</fullName>
    </recommendedName>
</protein>
<evidence type="ECO:0000313" key="5">
    <source>
        <dbReference type="Proteomes" id="UP000308549"/>
    </source>
</evidence>
<reference evidence="4 5" key="1">
    <citation type="submission" date="2017-03" db="EMBL/GenBank/DDBJ databases">
        <title>Genomes of endolithic fungi from Antarctica.</title>
        <authorList>
            <person name="Coleine C."/>
            <person name="Masonjones S."/>
            <person name="Stajich J.E."/>
        </authorList>
    </citation>
    <scope>NUCLEOTIDE SEQUENCE [LARGE SCALE GENOMIC DNA]</scope>
    <source>
        <strain evidence="4 5">CCFEE 6315</strain>
    </source>
</reference>
<sequence>MSGHGGTSAIPIFSDRASSVLSSPPAVIPIPAAYAPVASSTASSGVSQNPTPSQSQSKKRSKPQVFEEEDYTDDDASRGPKSKKRSKASKGFEAEVTNGGDAFGAPKKQAKKVNKAKKPAAGRKSKVGEGDVVADADATETPESYKRGKARAVENQDPAGEKVTKAPTKKGKKAVNPADRKRKAPVTKAPLRAIPRAPHECDEADRTLLAMRDAETSWPEIRKAWERITGEKVGDSTLPNRYKRLKEQFVVIKEEDQALLLEGKVLVETKFERQKWGIVATHINERGGELYDPFTLRVQFKKMMDRMEVMPPSGIRDKDFEEPVMDEGDLYPRLYLVESCERVEDPLRPLSAPSPLFPPLLLGPLAAPPLRRRCHEMAPPTRQKVHVDWKEYGICLYWMLGGADRCYSLARTGHCRWIHPPLSEVPRLWTDPAARLEYAARDPSDPTWTPPVQADPARAPLPLPPPPPHAVPSQGPVGAMAVPWSALPEPIGTGTTVGGSEVRLETRGAEEAGEAKLLPQAEATFEGTPQRPPPPPQGTVVAYKRRSPHPPSIPPPPPRPRAAEAAAPSPMAGIKRLSNGEAKPPIGPHPSTIRVANPYTTEASIEKRLYPPGLEQHERSLAEAKEDAFRLQGVMWIDNVRRALQLPIKTFTTACCLYHKFRLQHPGADYPFADAAAASLLAACKIEDTLKKSKDILAASCNLRLSPHEALSPDDPVFESAARAVIGLERLVLEAASFDFRSVRKHEVLVKCAKMELKQCDPKEARDLGNVAWTVLTDLHRTFASLKHTTATQAIACLELALHLQPEASTATIRAKDQPTFDYAKWSTKREDVMETLLDLLDLYTHHATSTILGTKYILNDFLQIRLVLNKECEKNNIPRFQARPVSAASHPSVNGATLRVANGHATPVSPSDDPANAAQPIGQPIVTGVPPVPEGGGTLRFVLNPQRAAEEKTEVQKYFTEEWEEYDEEIEVPMPRPPKPASTRSASRDRDSRPHPPVAASRGSSRDQSIDRGPPTRPPHSGPLRPPQPRDPRDLDTRRPRDDLRDRHREYDRRGDIDDYGPPPRGLDSRRPPRDDPRDRARDRDRDRERVQHRARERDFRRPDNRRFDDRRYDDRFERRDRRYDYDDRRSRR</sequence>
<accession>A0A4U0U5H5</accession>
<proteinExistence type="inferred from homology"/>
<feature type="compositionally biased region" description="Basic residues" evidence="2">
    <location>
        <begin position="108"/>
        <end position="125"/>
    </location>
</feature>
<name>A0A4U0U5H5_9PEZI</name>
<dbReference type="InterPro" id="IPR043198">
    <property type="entry name" value="Cyclin/Ssn8"/>
</dbReference>
<dbReference type="AlphaFoldDB" id="A0A4U0U5H5"/>